<dbReference type="GO" id="GO:0005524">
    <property type="term" value="F:ATP binding"/>
    <property type="evidence" value="ECO:0007669"/>
    <property type="project" value="UniProtKB-KW"/>
</dbReference>
<evidence type="ECO:0000256" key="4">
    <source>
        <dbReference type="ARBA" id="ARBA00022723"/>
    </source>
</evidence>
<dbReference type="PANTHER" id="PTHR42995:SF5">
    <property type="entry name" value="ACETYL-COENZYME A CARBOXYLASE CARBOXYL TRANSFERASE SUBUNIT BETA, CHLOROPLASTIC"/>
    <property type="match status" value="1"/>
</dbReference>
<evidence type="ECO:0000256" key="3">
    <source>
        <dbReference type="ARBA" id="ARBA00022679"/>
    </source>
</evidence>
<dbReference type="GO" id="GO:0008270">
    <property type="term" value="F:zinc ion binding"/>
    <property type="evidence" value="ECO:0007669"/>
    <property type="project" value="UniProtKB-UniRule"/>
</dbReference>
<proteinExistence type="inferred from homology"/>
<evidence type="ECO:0000259" key="14">
    <source>
        <dbReference type="PROSITE" id="PS50980"/>
    </source>
</evidence>
<evidence type="ECO:0000313" key="16">
    <source>
        <dbReference type="Proteomes" id="UP000824072"/>
    </source>
</evidence>
<dbReference type="GO" id="GO:2001295">
    <property type="term" value="P:malonyl-CoA biosynthetic process"/>
    <property type="evidence" value="ECO:0007669"/>
    <property type="project" value="UniProtKB-UniRule"/>
</dbReference>
<evidence type="ECO:0000256" key="13">
    <source>
        <dbReference type="HAMAP-Rule" id="MF_01395"/>
    </source>
</evidence>
<dbReference type="GO" id="GO:0003989">
    <property type="term" value="F:acetyl-CoA carboxylase activity"/>
    <property type="evidence" value="ECO:0007669"/>
    <property type="project" value="InterPro"/>
</dbReference>
<dbReference type="EMBL" id="DVMU01000205">
    <property type="protein sequence ID" value="HIU34819.1"/>
    <property type="molecule type" value="Genomic_DNA"/>
</dbReference>
<dbReference type="Proteomes" id="UP000824072">
    <property type="component" value="Unassembled WGS sequence"/>
</dbReference>
<protein>
    <recommendedName>
        <fullName evidence="13">Acetyl-coenzyme A carboxylase carboxyl transferase subunit beta</fullName>
        <shortName evidence="13">ACCase subunit beta</shortName>
        <shortName evidence="13">Acetyl-CoA carboxylase carboxyltransferase subunit beta</shortName>
        <ecNumber evidence="13">2.1.3.15</ecNumber>
    </recommendedName>
</protein>
<dbReference type="PROSITE" id="PS50980">
    <property type="entry name" value="COA_CT_NTER"/>
    <property type="match status" value="1"/>
</dbReference>
<feature type="binding site" evidence="13">
    <location>
        <position position="35"/>
    </location>
    <ligand>
        <name>Zn(2+)</name>
        <dbReference type="ChEBI" id="CHEBI:29105"/>
    </ligand>
</feature>
<comment type="cofactor">
    <cofactor evidence="13">
        <name>Zn(2+)</name>
        <dbReference type="ChEBI" id="CHEBI:29105"/>
    </cofactor>
    <text evidence="13">Binds 1 zinc ion per subunit.</text>
</comment>
<dbReference type="InterPro" id="IPR034733">
    <property type="entry name" value="AcCoA_carboxyl_beta"/>
</dbReference>
<dbReference type="PANTHER" id="PTHR42995">
    <property type="entry name" value="ACETYL-COENZYME A CARBOXYLASE CARBOXYL TRANSFERASE SUBUNIT BETA, CHLOROPLASTIC"/>
    <property type="match status" value="1"/>
</dbReference>
<dbReference type="Pfam" id="PF17848">
    <property type="entry name" value="Zn_ribbon_ACC"/>
    <property type="match status" value="1"/>
</dbReference>
<keyword evidence="15" id="KW-0436">Ligase</keyword>
<dbReference type="InterPro" id="IPR041010">
    <property type="entry name" value="Znf-ACC"/>
</dbReference>
<sequence>MLPKSLFRKPKITLEDAMHKTTDSPQAPEALYVACKGCKAMLLQEELEKNLFVCPKCAKHLRLSARRRVAMIADEGTFEEINGELCSGNPLEFPGYSEKVDKARTASKEKEGVLTGTAKIGGIEVALFAMNPYFMMGSMGTAVGEKIARLFEYALEKSLPVVGFTVSGGARVQEGILSLMQMAKTSGAVLRHSEAGNLYIVVLTDPTTGGVVASFAMDADITLAEPGALIGFAGPRVIEQTIRQKLPEGFQTAEFQLKCGFVDAIVDRREQRETLIRLLKLHRGEEAVCRHGIE</sequence>
<keyword evidence="4 13" id="KW-0479">Metal-binding</keyword>
<keyword evidence="9 13" id="KW-0067">ATP-binding</keyword>
<feature type="binding site" evidence="13">
    <location>
        <position position="57"/>
    </location>
    <ligand>
        <name>Zn(2+)</name>
        <dbReference type="ChEBI" id="CHEBI:29105"/>
    </ligand>
</feature>
<evidence type="ECO:0000313" key="15">
    <source>
        <dbReference type="EMBL" id="HIU34819.1"/>
    </source>
</evidence>
<feature type="zinc finger region" description="C4-type" evidence="13">
    <location>
        <begin position="35"/>
        <end position="57"/>
    </location>
</feature>
<dbReference type="GO" id="GO:0009317">
    <property type="term" value="C:acetyl-CoA carboxylase complex"/>
    <property type="evidence" value="ECO:0007669"/>
    <property type="project" value="InterPro"/>
</dbReference>
<accession>A0A9D1IF21</accession>
<gene>
    <name evidence="13" type="primary">accD</name>
    <name evidence="15" type="ORF">IAB02_09665</name>
</gene>
<evidence type="ECO:0000256" key="10">
    <source>
        <dbReference type="ARBA" id="ARBA00023098"/>
    </source>
</evidence>
<name>A0A9D1IF21_9FIRM</name>
<keyword evidence="5 13" id="KW-0547">Nucleotide-binding</keyword>
<dbReference type="GO" id="GO:0006633">
    <property type="term" value="P:fatty acid biosynthetic process"/>
    <property type="evidence" value="ECO:0007669"/>
    <property type="project" value="UniProtKB-KW"/>
</dbReference>
<feature type="domain" description="CoA carboxyltransferase N-terminal" evidence="14">
    <location>
        <begin position="31"/>
        <end position="294"/>
    </location>
</feature>
<comment type="subcellular location">
    <subcellularLocation>
        <location evidence="1 13">Cytoplasm</location>
    </subcellularLocation>
</comment>
<comment type="catalytic activity">
    <reaction evidence="13">
        <text>N(6)-carboxybiotinyl-L-lysyl-[protein] + acetyl-CoA = N(6)-biotinyl-L-lysyl-[protein] + malonyl-CoA</text>
        <dbReference type="Rhea" id="RHEA:54728"/>
        <dbReference type="Rhea" id="RHEA-COMP:10505"/>
        <dbReference type="Rhea" id="RHEA-COMP:10506"/>
        <dbReference type="ChEBI" id="CHEBI:57288"/>
        <dbReference type="ChEBI" id="CHEBI:57384"/>
        <dbReference type="ChEBI" id="CHEBI:83144"/>
        <dbReference type="ChEBI" id="CHEBI:83145"/>
        <dbReference type="EC" id="2.1.3.15"/>
    </reaction>
</comment>
<evidence type="ECO:0000256" key="2">
    <source>
        <dbReference type="ARBA" id="ARBA00022516"/>
    </source>
</evidence>
<keyword evidence="6 13" id="KW-0863">Zinc-finger</keyword>
<keyword evidence="8 13" id="KW-0862">Zinc</keyword>
<evidence type="ECO:0000256" key="7">
    <source>
        <dbReference type="ARBA" id="ARBA00022832"/>
    </source>
</evidence>
<dbReference type="Pfam" id="PF01039">
    <property type="entry name" value="Carboxyl_trans"/>
    <property type="match status" value="1"/>
</dbReference>
<keyword evidence="3 13" id="KW-0808">Transferase</keyword>
<feature type="binding site" evidence="13">
    <location>
        <position position="54"/>
    </location>
    <ligand>
        <name>Zn(2+)</name>
        <dbReference type="ChEBI" id="CHEBI:29105"/>
    </ligand>
</feature>
<evidence type="ECO:0000256" key="6">
    <source>
        <dbReference type="ARBA" id="ARBA00022771"/>
    </source>
</evidence>
<evidence type="ECO:0000256" key="9">
    <source>
        <dbReference type="ARBA" id="ARBA00022840"/>
    </source>
</evidence>
<dbReference type="EC" id="2.1.3.15" evidence="13"/>
<comment type="pathway">
    <text evidence="13">Lipid metabolism; malonyl-CoA biosynthesis; malonyl-CoA from acetyl-CoA: step 1/1.</text>
</comment>
<evidence type="ECO:0000256" key="11">
    <source>
        <dbReference type="ARBA" id="ARBA00023160"/>
    </source>
</evidence>
<dbReference type="InterPro" id="IPR029045">
    <property type="entry name" value="ClpP/crotonase-like_dom_sf"/>
</dbReference>
<dbReference type="GO" id="GO:0016743">
    <property type="term" value="F:carboxyl- or carbamoyltransferase activity"/>
    <property type="evidence" value="ECO:0007669"/>
    <property type="project" value="UniProtKB-UniRule"/>
</dbReference>
<evidence type="ECO:0000256" key="5">
    <source>
        <dbReference type="ARBA" id="ARBA00022741"/>
    </source>
</evidence>
<dbReference type="PRINTS" id="PR01070">
    <property type="entry name" value="ACCCTRFRASEB"/>
</dbReference>
<dbReference type="InterPro" id="IPR000438">
    <property type="entry name" value="Acetyl_CoA_COase_Trfase_b_su"/>
</dbReference>
<comment type="subunit">
    <text evidence="13">Acetyl-CoA carboxylase is a heterohexamer composed of biotin carboxyl carrier protein (AccB), biotin carboxylase (AccC) and two subunits each of ACCase subunit alpha (AccA) and ACCase subunit beta (AccD).</text>
</comment>
<evidence type="ECO:0000256" key="1">
    <source>
        <dbReference type="ARBA" id="ARBA00004496"/>
    </source>
</evidence>
<organism evidence="15 16">
    <name type="scientific">Candidatus Pullichristensenella excrementigallinarum</name>
    <dbReference type="NCBI Taxonomy" id="2840907"/>
    <lineage>
        <taxon>Bacteria</taxon>
        <taxon>Bacillati</taxon>
        <taxon>Bacillota</taxon>
        <taxon>Clostridia</taxon>
        <taxon>Candidatus Pullichristensenella</taxon>
    </lineage>
</organism>
<reference evidence="15" key="1">
    <citation type="submission" date="2020-10" db="EMBL/GenBank/DDBJ databases">
        <authorList>
            <person name="Gilroy R."/>
        </authorList>
    </citation>
    <scope>NUCLEOTIDE SEQUENCE</scope>
    <source>
        <strain evidence="15">ChiHcec3-11533</strain>
    </source>
</reference>
<keyword evidence="13" id="KW-0963">Cytoplasm</keyword>
<keyword evidence="7 13" id="KW-0276">Fatty acid metabolism</keyword>
<keyword evidence="11 13" id="KW-0275">Fatty acid biosynthesis</keyword>
<keyword evidence="2 13" id="KW-0444">Lipid biosynthesis</keyword>
<dbReference type="Gene3D" id="3.90.226.10">
    <property type="entry name" value="2-enoyl-CoA Hydratase, Chain A, domain 1"/>
    <property type="match status" value="1"/>
</dbReference>
<comment type="similarity">
    <text evidence="13">Belongs to the AccD/PCCB family.</text>
</comment>
<comment type="function">
    <text evidence="12 13">Component of the acetyl coenzyme A carboxylase (ACC) complex. Biotin carboxylase (BC) catalyzes the carboxylation of biotin on its carrier protein (BCCP) and then the CO(2) group is transferred by the transcarboxylase to acetyl-CoA to form malonyl-CoA.</text>
</comment>
<dbReference type="InterPro" id="IPR011762">
    <property type="entry name" value="COA_CT_N"/>
</dbReference>
<keyword evidence="10 13" id="KW-0443">Lipid metabolism</keyword>
<comment type="caution">
    <text evidence="15">The sequence shown here is derived from an EMBL/GenBank/DDBJ whole genome shotgun (WGS) entry which is preliminary data.</text>
</comment>
<evidence type="ECO:0000256" key="12">
    <source>
        <dbReference type="ARBA" id="ARBA00025280"/>
    </source>
</evidence>
<feature type="binding site" evidence="13">
    <location>
        <position position="38"/>
    </location>
    <ligand>
        <name>Zn(2+)</name>
        <dbReference type="ChEBI" id="CHEBI:29105"/>
    </ligand>
</feature>
<evidence type="ECO:0000256" key="8">
    <source>
        <dbReference type="ARBA" id="ARBA00022833"/>
    </source>
</evidence>
<reference evidence="15" key="2">
    <citation type="journal article" date="2021" name="PeerJ">
        <title>Extensive microbial diversity within the chicken gut microbiome revealed by metagenomics and culture.</title>
        <authorList>
            <person name="Gilroy R."/>
            <person name="Ravi A."/>
            <person name="Getino M."/>
            <person name="Pursley I."/>
            <person name="Horton D.L."/>
            <person name="Alikhan N.F."/>
            <person name="Baker D."/>
            <person name="Gharbi K."/>
            <person name="Hall N."/>
            <person name="Watson M."/>
            <person name="Adriaenssens E.M."/>
            <person name="Foster-Nyarko E."/>
            <person name="Jarju S."/>
            <person name="Secka A."/>
            <person name="Antonio M."/>
            <person name="Oren A."/>
            <person name="Chaudhuri R.R."/>
            <person name="La Ragione R."/>
            <person name="Hildebrand F."/>
            <person name="Pallen M.J."/>
        </authorList>
    </citation>
    <scope>NUCLEOTIDE SEQUENCE</scope>
    <source>
        <strain evidence="15">ChiHcec3-11533</strain>
    </source>
</reference>
<dbReference type="HAMAP" id="MF_01395">
    <property type="entry name" value="AcetylCoA_CT_beta"/>
    <property type="match status" value="1"/>
</dbReference>
<dbReference type="SUPFAM" id="SSF52096">
    <property type="entry name" value="ClpP/crotonase"/>
    <property type="match status" value="1"/>
</dbReference>
<dbReference type="NCBIfam" id="TIGR00515">
    <property type="entry name" value="accD"/>
    <property type="match status" value="1"/>
</dbReference>
<dbReference type="AlphaFoldDB" id="A0A9D1IF21"/>